<keyword evidence="1" id="KW-0812">Transmembrane</keyword>
<dbReference type="AlphaFoldDB" id="A0A194XAN9"/>
<evidence type="ECO:0000313" key="3">
    <source>
        <dbReference type="Proteomes" id="UP000070700"/>
    </source>
</evidence>
<protein>
    <submittedName>
        <fullName evidence="2">Uncharacterized protein</fullName>
    </submittedName>
</protein>
<sequence>MLNTIVPGLVRRGFEAHASMTQNQGGGNDGEEPQPQFPVWGGIILVSTFILLIVVMFTIDYTFGKLVPTLIMIESPPESIGFEPLSTEDPDSTINKDPEELLVKPQPITSSFRRTLRHLGGFRARFRGILMYFISTFAIGVVGSILSAFPILSYIPRPFWNGVATVVCALLPLTWTHIAISQPSPKTWFRRIPSMKTWKKVAAPTAVLAVAEQLSVFLPVYLAMATGLTDKKPKEIAYMNGGQQTATACKGLGVLAFSLALSFLIVIPAKVTLVRVQASLLPDTDESSVPFDRSFGGKVVPEIVGGSGVIGMLDAWKTFDWASRIRLIKAYLKVFAMQVGVTVVFTICLIAEMIMIAGVKDWARFFPKDGDQQL</sequence>
<organism evidence="2 3">
    <name type="scientific">Mollisia scopiformis</name>
    <name type="common">Conifer needle endophyte fungus</name>
    <name type="synonym">Phialocephala scopiformis</name>
    <dbReference type="NCBI Taxonomy" id="149040"/>
    <lineage>
        <taxon>Eukaryota</taxon>
        <taxon>Fungi</taxon>
        <taxon>Dikarya</taxon>
        <taxon>Ascomycota</taxon>
        <taxon>Pezizomycotina</taxon>
        <taxon>Leotiomycetes</taxon>
        <taxon>Helotiales</taxon>
        <taxon>Mollisiaceae</taxon>
        <taxon>Mollisia</taxon>
    </lineage>
</organism>
<dbReference type="InParanoid" id="A0A194XAN9"/>
<feature type="transmembrane region" description="Helical" evidence="1">
    <location>
        <begin position="129"/>
        <end position="153"/>
    </location>
</feature>
<reference evidence="2 3" key="1">
    <citation type="submission" date="2015-10" db="EMBL/GenBank/DDBJ databases">
        <title>Full genome of DAOMC 229536 Phialocephala scopiformis, a fungal endophyte of spruce producing the potent anti-insectan compound rugulosin.</title>
        <authorList>
            <consortium name="DOE Joint Genome Institute"/>
            <person name="Walker A.K."/>
            <person name="Frasz S.L."/>
            <person name="Seifert K.A."/>
            <person name="Miller J.D."/>
            <person name="Mondo S.J."/>
            <person name="Labutti K."/>
            <person name="Lipzen A."/>
            <person name="Dockter R."/>
            <person name="Kennedy M."/>
            <person name="Grigoriev I.V."/>
            <person name="Spatafora J.W."/>
        </authorList>
    </citation>
    <scope>NUCLEOTIDE SEQUENCE [LARGE SCALE GENOMIC DNA]</scope>
    <source>
        <strain evidence="2 3">CBS 120377</strain>
    </source>
</reference>
<gene>
    <name evidence="2" type="ORF">LY89DRAFT_685152</name>
</gene>
<feature type="transmembrane region" description="Helical" evidence="1">
    <location>
        <begin position="334"/>
        <end position="359"/>
    </location>
</feature>
<keyword evidence="1" id="KW-1133">Transmembrane helix</keyword>
<feature type="transmembrane region" description="Helical" evidence="1">
    <location>
        <begin position="159"/>
        <end position="180"/>
    </location>
</feature>
<proteinExistence type="predicted"/>
<feature type="transmembrane region" description="Helical" evidence="1">
    <location>
        <begin position="244"/>
        <end position="267"/>
    </location>
</feature>
<dbReference type="KEGG" id="psco:LY89DRAFT_685152"/>
<evidence type="ECO:0000256" key="1">
    <source>
        <dbReference type="SAM" id="Phobius"/>
    </source>
</evidence>
<keyword evidence="1" id="KW-0472">Membrane</keyword>
<dbReference type="OrthoDB" id="2896006at2759"/>
<evidence type="ECO:0000313" key="2">
    <source>
        <dbReference type="EMBL" id="KUJ17240.1"/>
    </source>
</evidence>
<dbReference type="Proteomes" id="UP000070700">
    <property type="component" value="Unassembled WGS sequence"/>
</dbReference>
<dbReference type="GeneID" id="28824753"/>
<accession>A0A194XAN9</accession>
<dbReference type="STRING" id="149040.A0A194XAN9"/>
<feature type="transmembrane region" description="Helical" evidence="1">
    <location>
        <begin position="201"/>
        <end position="224"/>
    </location>
</feature>
<keyword evidence="3" id="KW-1185">Reference proteome</keyword>
<name>A0A194XAN9_MOLSC</name>
<dbReference type="EMBL" id="KQ947415">
    <property type="protein sequence ID" value="KUJ17240.1"/>
    <property type="molecule type" value="Genomic_DNA"/>
</dbReference>
<dbReference type="RefSeq" id="XP_018071595.1">
    <property type="nucleotide sequence ID" value="XM_018215027.1"/>
</dbReference>
<feature type="transmembrane region" description="Helical" evidence="1">
    <location>
        <begin position="39"/>
        <end position="63"/>
    </location>
</feature>